<dbReference type="SMART" id="SM00388">
    <property type="entry name" value="HisKA"/>
    <property type="match status" value="1"/>
</dbReference>
<dbReference type="InterPro" id="IPR005467">
    <property type="entry name" value="His_kinase_dom"/>
</dbReference>
<evidence type="ECO:0000256" key="4">
    <source>
        <dbReference type="ARBA" id="ARBA00022679"/>
    </source>
</evidence>
<dbReference type="InterPro" id="IPR029016">
    <property type="entry name" value="GAF-like_dom_sf"/>
</dbReference>
<dbReference type="EC" id="2.7.13.3" evidence="2"/>
<dbReference type="SUPFAM" id="SSF55781">
    <property type="entry name" value="GAF domain-like"/>
    <property type="match status" value="2"/>
</dbReference>
<dbReference type="PANTHER" id="PTHR43047">
    <property type="entry name" value="TWO-COMPONENT HISTIDINE PROTEIN KINASE"/>
    <property type="match status" value="1"/>
</dbReference>
<dbReference type="SMART" id="SM00086">
    <property type="entry name" value="PAC"/>
    <property type="match status" value="2"/>
</dbReference>
<dbReference type="Pfam" id="PF13426">
    <property type="entry name" value="PAS_9"/>
    <property type="match status" value="1"/>
</dbReference>
<keyword evidence="10" id="KW-1185">Reference proteome</keyword>
<evidence type="ECO:0000259" key="7">
    <source>
        <dbReference type="PROSITE" id="PS50109"/>
    </source>
</evidence>
<dbReference type="PRINTS" id="PR00344">
    <property type="entry name" value="BCTRLSENSOR"/>
</dbReference>
<keyword evidence="3" id="KW-0597">Phosphoprotein</keyword>
<dbReference type="AlphaFoldDB" id="A0A271J413"/>
<keyword evidence="5" id="KW-0418">Kinase</keyword>
<reference evidence="9 10" key="1">
    <citation type="submission" date="2016-11" db="EMBL/GenBank/DDBJ databases">
        <title>Study of marine rhodopsin-containing bacteria.</title>
        <authorList>
            <person name="Yoshizawa S."/>
            <person name="Kumagai Y."/>
            <person name="Kogure K."/>
        </authorList>
    </citation>
    <scope>NUCLEOTIDE SEQUENCE [LARGE SCALE GENOMIC DNA]</scope>
    <source>
        <strain evidence="9 10">SAORIC-28</strain>
    </source>
</reference>
<proteinExistence type="predicted"/>
<dbReference type="InterPro" id="IPR035965">
    <property type="entry name" value="PAS-like_dom_sf"/>
</dbReference>
<evidence type="ECO:0000256" key="5">
    <source>
        <dbReference type="ARBA" id="ARBA00022777"/>
    </source>
</evidence>
<dbReference type="InterPro" id="IPR000700">
    <property type="entry name" value="PAS-assoc_C"/>
</dbReference>
<feature type="region of interest" description="Disordered" evidence="6">
    <location>
        <begin position="1064"/>
        <end position="1090"/>
    </location>
</feature>
<dbReference type="Gene3D" id="3.30.565.10">
    <property type="entry name" value="Histidine kinase-like ATPase, C-terminal domain"/>
    <property type="match status" value="1"/>
</dbReference>
<dbReference type="PANTHER" id="PTHR43047:SF78">
    <property type="entry name" value="SENSORY_REGULATORY PROTEIN RPFC"/>
    <property type="match status" value="1"/>
</dbReference>
<dbReference type="Pfam" id="PF08448">
    <property type="entry name" value="PAS_4"/>
    <property type="match status" value="1"/>
</dbReference>
<dbReference type="SMART" id="SM00387">
    <property type="entry name" value="HATPase_c"/>
    <property type="match status" value="1"/>
</dbReference>
<feature type="region of interest" description="Disordered" evidence="6">
    <location>
        <begin position="188"/>
        <end position="226"/>
    </location>
</feature>
<feature type="compositionally biased region" description="Low complexity" evidence="6">
    <location>
        <begin position="194"/>
        <end position="226"/>
    </location>
</feature>
<evidence type="ECO:0000256" key="1">
    <source>
        <dbReference type="ARBA" id="ARBA00000085"/>
    </source>
</evidence>
<dbReference type="CDD" id="cd00082">
    <property type="entry name" value="HisKA"/>
    <property type="match status" value="1"/>
</dbReference>
<dbReference type="InterPro" id="IPR003594">
    <property type="entry name" value="HATPase_dom"/>
</dbReference>
<feature type="region of interest" description="Disordered" evidence="6">
    <location>
        <begin position="112"/>
        <end position="153"/>
    </location>
</feature>
<comment type="catalytic activity">
    <reaction evidence="1">
        <text>ATP + protein L-histidine = ADP + protein N-phospho-L-histidine.</text>
        <dbReference type="EC" id="2.7.13.3"/>
    </reaction>
</comment>
<dbReference type="Gene3D" id="3.30.450.20">
    <property type="entry name" value="PAS domain"/>
    <property type="match status" value="2"/>
</dbReference>
<evidence type="ECO:0000259" key="8">
    <source>
        <dbReference type="PROSITE" id="PS50113"/>
    </source>
</evidence>
<dbReference type="SMART" id="SM00065">
    <property type="entry name" value="GAF"/>
    <property type="match status" value="2"/>
</dbReference>
<gene>
    <name evidence="9" type="ORF">BSZ37_17970</name>
</gene>
<evidence type="ECO:0000313" key="10">
    <source>
        <dbReference type="Proteomes" id="UP000216339"/>
    </source>
</evidence>
<dbReference type="InterPro" id="IPR001610">
    <property type="entry name" value="PAC"/>
</dbReference>
<dbReference type="InterPro" id="IPR036890">
    <property type="entry name" value="HATPase_C_sf"/>
</dbReference>
<keyword evidence="4" id="KW-0808">Transferase</keyword>
<feature type="domain" description="PAC" evidence="8">
    <location>
        <begin position="588"/>
        <end position="642"/>
    </location>
</feature>
<feature type="non-terminal residue" evidence="9">
    <location>
        <position position="1110"/>
    </location>
</feature>
<dbReference type="Pfam" id="PF01590">
    <property type="entry name" value="GAF"/>
    <property type="match status" value="1"/>
</dbReference>
<evidence type="ECO:0000256" key="6">
    <source>
        <dbReference type="SAM" id="MobiDB-lite"/>
    </source>
</evidence>
<dbReference type="InterPro" id="IPR036097">
    <property type="entry name" value="HisK_dim/P_sf"/>
</dbReference>
<dbReference type="PROSITE" id="PS50109">
    <property type="entry name" value="HIS_KIN"/>
    <property type="match status" value="1"/>
</dbReference>
<name>A0A271J413_9BACT</name>
<dbReference type="InterPro" id="IPR003661">
    <property type="entry name" value="HisK_dim/P_dom"/>
</dbReference>
<dbReference type="Pfam" id="PF02518">
    <property type="entry name" value="HATPase_c"/>
    <property type="match status" value="1"/>
</dbReference>
<sequence length="1110" mass="115477">MDSPPRILFVADSQAAIDLLGAVRQGGPVMGQLAPTAEVLRTTLMEPDAAESWDAVVFLPGGPVDEVEVAVYVPDGVPMFVVGDEIPLLLTETAAVAIRVSELPTLIEQLPAAPQPAAPGPVEASDAAQDAPSTPEGTPSDAPASGIGPEEAALGGAPLFLDYEALETEADAPADPVSALFESLDTLGAPSIGEPAEPVAEAEPPAPAAEAEPPVADAGAPPAGTDDAPLAGAMPAHLASIADHLPIGLYRSSPEGRVLYANPALAALLQVESVEALHALDVQADLGYPRDAFAAQIAQTGSVRNHVVTWRRPDGGLVHTRENARSIFDEAGRLVAYEGTMEDVTAEVEGRREERAVARQYRAVAAFAATAALADDPVTIHCAAAGALLDATAATWACLLVGDAFRLAATVGDLPDRLAEAGARLGPLAEQPVAISDTSAPTTTSVAGLMAQFDVPAFGAVPVRVGDGVEGVLVWGYAAPREILATELRGAEALAWHVGGHLDRAAAVQALRDTQASLAAIAEHTPHVLYRLRYTPAGPRYEYLSPAIERLTGHTRAEIEAAGGPGALVETRDVLEGEGLASGPVPGAEAYHALYRMSTAAGPRWVENSARPWLDATGQPVGLVGVLQDVTERKEREDRLADAAQTALVRQRALVDLAHLDGADAFGGPAAGVVAATLGASDVSFWLCESGRPCAPLHAPPPADPAGGFAGAFAAVLCHVAEHRALAVADAASDARVADLGLDAFVQTYGLRSLLVAPIRRHGGVVGLVAVHRTDGPHDWDASETEFAAAVADAVALALEREDREIALAQLVEAREAAEAGRAAAERMNRLKSAFLANMSHEFRTPLTGILGFTELLAGEVAEDQREVVGLIERNGVRLLDTLNAVLDLSRLEAGEYDAERRVSRLEPDVRLATERLAEAAEGRGLRFDLDLDPDVAAAVDSEAIRQIVGHVVGNAVKFTDAGGVLVTLEGTADQAVLRVADTGRGISQAFLPEVMDAFRQEDSGHARSHEGSGLGLTITRRLVHLQDGHIEIESEQPGGTVVTITFPRVRVPMRASRLDRAPVLSSGDGLASPALDVRPAPEKADPGNLLGDPFDFTFLTSPAASAAIP</sequence>
<dbReference type="Proteomes" id="UP000216339">
    <property type="component" value="Unassembled WGS sequence"/>
</dbReference>
<dbReference type="InterPro" id="IPR013656">
    <property type="entry name" value="PAS_4"/>
</dbReference>
<accession>A0A271J413</accession>
<evidence type="ECO:0000256" key="3">
    <source>
        <dbReference type="ARBA" id="ARBA00022553"/>
    </source>
</evidence>
<dbReference type="InterPro" id="IPR004358">
    <property type="entry name" value="Sig_transdc_His_kin-like_C"/>
</dbReference>
<evidence type="ECO:0000256" key="2">
    <source>
        <dbReference type="ARBA" id="ARBA00012438"/>
    </source>
</evidence>
<dbReference type="NCBIfam" id="TIGR00229">
    <property type="entry name" value="sensory_box"/>
    <property type="match status" value="1"/>
</dbReference>
<dbReference type="OrthoDB" id="9796457at2"/>
<dbReference type="Gene3D" id="1.10.287.130">
    <property type="match status" value="1"/>
</dbReference>
<dbReference type="Pfam" id="PF00512">
    <property type="entry name" value="HisKA"/>
    <property type="match status" value="1"/>
</dbReference>
<dbReference type="PROSITE" id="PS50113">
    <property type="entry name" value="PAC"/>
    <property type="match status" value="2"/>
</dbReference>
<dbReference type="EMBL" id="MQWD01000001">
    <property type="protein sequence ID" value="PAP78183.1"/>
    <property type="molecule type" value="Genomic_DNA"/>
</dbReference>
<dbReference type="InterPro" id="IPR003018">
    <property type="entry name" value="GAF"/>
</dbReference>
<dbReference type="RefSeq" id="WP_143537720.1">
    <property type="nucleotide sequence ID" value="NZ_MQWD01000001.1"/>
</dbReference>
<feature type="domain" description="Histidine kinase" evidence="7">
    <location>
        <begin position="838"/>
        <end position="1051"/>
    </location>
</feature>
<organism evidence="9 10">
    <name type="scientific">Rubrivirga marina</name>
    <dbReference type="NCBI Taxonomy" id="1196024"/>
    <lineage>
        <taxon>Bacteria</taxon>
        <taxon>Pseudomonadati</taxon>
        <taxon>Rhodothermota</taxon>
        <taxon>Rhodothermia</taxon>
        <taxon>Rhodothermales</taxon>
        <taxon>Rubricoccaceae</taxon>
        <taxon>Rubrivirga</taxon>
    </lineage>
</organism>
<comment type="caution">
    <text evidence="9">The sequence shown here is derived from an EMBL/GenBank/DDBJ whole genome shotgun (WGS) entry which is preliminary data.</text>
</comment>
<dbReference type="SUPFAM" id="SSF55874">
    <property type="entry name" value="ATPase domain of HSP90 chaperone/DNA topoisomerase II/histidine kinase"/>
    <property type="match status" value="1"/>
</dbReference>
<evidence type="ECO:0000313" key="9">
    <source>
        <dbReference type="EMBL" id="PAP78183.1"/>
    </source>
</evidence>
<dbReference type="SUPFAM" id="SSF55785">
    <property type="entry name" value="PYP-like sensor domain (PAS domain)"/>
    <property type="match status" value="2"/>
</dbReference>
<dbReference type="Gene3D" id="3.30.450.40">
    <property type="match status" value="2"/>
</dbReference>
<feature type="domain" description="PAC" evidence="8">
    <location>
        <begin position="304"/>
        <end position="356"/>
    </location>
</feature>
<dbReference type="CDD" id="cd00130">
    <property type="entry name" value="PAS"/>
    <property type="match status" value="1"/>
</dbReference>
<protein>
    <recommendedName>
        <fullName evidence="2">histidine kinase</fullName>
        <ecNumber evidence="2">2.7.13.3</ecNumber>
    </recommendedName>
</protein>
<dbReference type="SUPFAM" id="SSF47384">
    <property type="entry name" value="Homodimeric domain of signal transducing histidine kinase"/>
    <property type="match status" value="1"/>
</dbReference>
<dbReference type="GO" id="GO:0000155">
    <property type="term" value="F:phosphorelay sensor kinase activity"/>
    <property type="evidence" value="ECO:0007669"/>
    <property type="project" value="InterPro"/>
</dbReference>
<dbReference type="InterPro" id="IPR000014">
    <property type="entry name" value="PAS"/>
</dbReference>